<reference evidence="2 3" key="3">
    <citation type="submission" date="2019-11" db="EMBL/GenBank/DDBJ databases">
        <title>A de novo genome assembly of a pear dwarfing rootstock.</title>
        <authorList>
            <person name="Wang F."/>
            <person name="Wang J."/>
            <person name="Li S."/>
            <person name="Zhang Y."/>
            <person name="Fang M."/>
            <person name="Ma L."/>
            <person name="Zhao Y."/>
            <person name="Jiang S."/>
        </authorList>
    </citation>
    <scope>NUCLEOTIDE SEQUENCE [LARGE SCALE GENOMIC DNA]</scope>
    <source>
        <strain evidence="2">S2</strain>
        <tissue evidence="2">Leaf</tissue>
    </source>
</reference>
<sequence length="112" mass="12637">MDKNEEDGCWGLKEGGCRMGIKFVKRKRYGGNHRKNNKNKGWEPAKDAEKKAATHNPTAIGSGRPGHKHNTKEEKEKRKGKGMPPTPTKGRTKQGREESFGRFCAREKRGCD</sequence>
<comment type="caution">
    <text evidence="2">The sequence shown here is derived from an EMBL/GenBank/DDBJ whole genome shotgun (WGS) entry which is preliminary data.</text>
</comment>
<feature type="compositionally biased region" description="Basic and acidic residues" evidence="1">
    <location>
        <begin position="40"/>
        <end position="52"/>
    </location>
</feature>
<accession>A0A5N5HXD9</accession>
<reference evidence="3" key="2">
    <citation type="submission" date="2019-10" db="EMBL/GenBank/DDBJ databases">
        <title>A de novo genome assembly of a pear dwarfing rootstock.</title>
        <authorList>
            <person name="Wang F."/>
            <person name="Wang J."/>
            <person name="Li S."/>
            <person name="Zhang Y."/>
            <person name="Fang M."/>
            <person name="Ma L."/>
            <person name="Zhao Y."/>
            <person name="Jiang S."/>
        </authorList>
    </citation>
    <scope>NUCLEOTIDE SEQUENCE [LARGE SCALE GENOMIC DNA]</scope>
</reference>
<gene>
    <name evidence="2" type="ORF">D8674_028475</name>
</gene>
<reference evidence="2 3" key="1">
    <citation type="submission" date="2019-09" db="EMBL/GenBank/DDBJ databases">
        <authorList>
            <person name="Ou C."/>
        </authorList>
    </citation>
    <scope>NUCLEOTIDE SEQUENCE [LARGE SCALE GENOMIC DNA]</scope>
    <source>
        <strain evidence="2">S2</strain>
        <tissue evidence="2">Leaf</tissue>
    </source>
</reference>
<feature type="compositionally biased region" description="Basic residues" evidence="1">
    <location>
        <begin position="23"/>
        <end position="38"/>
    </location>
</feature>
<dbReference type="EMBL" id="SMOL01000120">
    <property type="protein sequence ID" value="KAB2632228.1"/>
    <property type="molecule type" value="Genomic_DNA"/>
</dbReference>
<name>A0A5N5HXD9_9ROSA</name>
<evidence type="ECO:0000313" key="2">
    <source>
        <dbReference type="EMBL" id="KAB2632228.1"/>
    </source>
</evidence>
<organism evidence="2 3">
    <name type="scientific">Pyrus ussuriensis x Pyrus communis</name>
    <dbReference type="NCBI Taxonomy" id="2448454"/>
    <lineage>
        <taxon>Eukaryota</taxon>
        <taxon>Viridiplantae</taxon>
        <taxon>Streptophyta</taxon>
        <taxon>Embryophyta</taxon>
        <taxon>Tracheophyta</taxon>
        <taxon>Spermatophyta</taxon>
        <taxon>Magnoliopsida</taxon>
        <taxon>eudicotyledons</taxon>
        <taxon>Gunneridae</taxon>
        <taxon>Pentapetalae</taxon>
        <taxon>rosids</taxon>
        <taxon>fabids</taxon>
        <taxon>Rosales</taxon>
        <taxon>Rosaceae</taxon>
        <taxon>Amygdaloideae</taxon>
        <taxon>Maleae</taxon>
        <taxon>Pyrus</taxon>
    </lineage>
</organism>
<keyword evidence="3" id="KW-1185">Reference proteome</keyword>
<feature type="region of interest" description="Disordered" evidence="1">
    <location>
        <begin position="23"/>
        <end position="112"/>
    </location>
</feature>
<proteinExistence type="predicted"/>
<feature type="compositionally biased region" description="Basic and acidic residues" evidence="1">
    <location>
        <begin position="94"/>
        <end position="112"/>
    </location>
</feature>
<protein>
    <submittedName>
        <fullName evidence="2">S2-RNase</fullName>
    </submittedName>
</protein>
<dbReference type="Proteomes" id="UP000327157">
    <property type="component" value="Chromosome 6"/>
</dbReference>
<evidence type="ECO:0000256" key="1">
    <source>
        <dbReference type="SAM" id="MobiDB-lite"/>
    </source>
</evidence>
<dbReference type="AlphaFoldDB" id="A0A5N5HXD9"/>
<evidence type="ECO:0000313" key="3">
    <source>
        <dbReference type="Proteomes" id="UP000327157"/>
    </source>
</evidence>